<protein>
    <submittedName>
        <fullName evidence="2">Uncharacterized protein</fullName>
    </submittedName>
</protein>
<feature type="non-terminal residue" evidence="2">
    <location>
        <position position="114"/>
    </location>
</feature>
<evidence type="ECO:0000313" key="2">
    <source>
        <dbReference type="EMBL" id="VAW07819.1"/>
    </source>
</evidence>
<feature type="region of interest" description="Disordered" evidence="1">
    <location>
        <begin position="1"/>
        <end position="23"/>
    </location>
</feature>
<evidence type="ECO:0000256" key="1">
    <source>
        <dbReference type="SAM" id="MobiDB-lite"/>
    </source>
</evidence>
<proteinExistence type="predicted"/>
<feature type="region of interest" description="Disordered" evidence="1">
    <location>
        <begin position="52"/>
        <end position="72"/>
    </location>
</feature>
<feature type="compositionally biased region" description="Polar residues" evidence="1">
    <location>
        <begin position="1"/>
        <end position="11"/>
    </location>
</feature>
<organism evidence="2">
    <name type="scientific">hydrothermal vent metagenome</name>
    <dbReference type="NCBI Taxonomy" id="652676"/>
    <lineage>
        <taxon>unclassified sequences</taxon>
        <taxon>metagenomes</taxon>
        <taxon>ecological metagenomes</taxon>
    </lineage>
</organism>
<accession>A0A3B0T655</accession>
<name>A0A3B0T655_9ZZZZ</name>
<dbReference type="EMBL" id="UOEK01000420">
    <property type="protein sequence ID" value="VAW07819.1"/>
    <property type="molecule type" value="Genomic_DNA"/>
</dbReference>
<dbReference type="AlphaFoldDB" id="A0A3B0T655"/>
<sequence>MTINHSYTTPPASEALPEAGLGNFNERGQRNPIKVVIGAHWSSVRVCITAPTPPRRGSLSPAGRSPLFGPGEPDPTWFDITASISFLGGARAECQLAWPHEMFSSGRLALAINT</sequence>
<reference evidence="2" key="1">
    <citation type="submission" date="2018-06" db="EMBL/GenBank/DDBJ databases">
        <authorList>
            <person name="Zhirakovskaya E."/>
        </authorList>
    </citation>
    <scope>NUCLEOTIDE SEQUENCE</scope>
</reference>
<gene>
    <name evidence="2" type="ORF">MNBD_ACTINO02-2804</name>
</gene>